<name>A0A8T2PIK0_9TELE</name>
<evidence type="ECO:0000313" key="2">
    <source>
        <dbReference type="EMBL" id="KAG9352344.1"/>
    </source>
</evidence>
<feature type="compositionally biased region" description="Polar residues" evidence="1">
    <location>
        <begin position="1"/>
        <end position="10"/>
    </location>
</feature>
<comment type="caution">
    <text evidence="2">The sequence shown here is derived from an EMBL/GenBank/DDBJ whole genome shotgun (WGS) entry which is preliminary data.</text>
</comment>
<evidence type="ECO:0000313" key="3">
    <source>
        <dbReference type="Proteomes" id="UP000824540"/>
    </source>
</evidence>
<feature type="region of interest" description="Disordered" evidence="1">
    <location>
        <begin position="1"/>
        <end position="39"/>
    </location>
</feature>
<proteinExistence type="predicted"/>
<evidence type="ECO:0000256" key="1">
    <source>
        <dbReference type="SAM" id="MobiDB-lite"/>
    </source>
</evidence>
<sequence>MSRPRTNQLARPQGGTLGCAHTHTPSPPPPLPSPPLSTLEERELVTIELRWTLPFPQALTGSGSWSQDEPGGSFSMRPCAEKCKER</sequence>
<organism evidence="2 3">
    <name type="scientific">Albula glossodonta</name>
    <name type="common">roundjaw bonefish</name>
    <dbReference type="NCBI Taxonomy" id="121402"/>
    <lineage>
        <taxon>Eukaryota</taxon>
        <taxon>Metazoa</taxon>
        <taxon>Chordata</taxon>
        <taxon>Craniata</taxon>
        <taxon>Vertebrata</taxon>
        <taxon>Euteleostomi</taxon>
        <taxon>Actinopterygii</taxon>
        <taxon>Neopterygii</taxon>
        <taxon>Teleostei</taxon>
        <taxon>Albuliformes</taxon>
        <taxon>Albulidae</taxon>
        <taxon>Albula</taxon>
    </lineage>
</organism>
<accession>A0A8T2PIK0</accession>
<dbReference type="Proteomes" id="UP000824540">
    <property type="component" value="Unassembled WGS sequence"/>
</dbReference>
<gene>
    <name evidence="2" type="ORF">JZ751_020757</name>
</gene>
<protein>
    <submittedName>
        <fullName evidence="2">Uncharacterized protein</fullName>
    </submittedName>
</protein>
<dbReference type="EMBL" id="JAFBMS010000005">
    <property type="protein sequence ID" value="KAG9352344.1"/>
    <property type="molecule type" value="Genomic_DNA"/>
</dbReference>
<feature type="region of interest" description="Disordered" evidence="1">
    <location>
        <begin position="57"/>
        <end position="86"/>
    </location>
</feature>
<reference evidence="2" key="1">
    <citation type="thesis" date="2021" institute="BYU ScholarsArchive" country="Provo, UT, USA">
        <title>Applications of and Algorithms for Genome Assembly and Genomic Analyses with an Emphasis on Marine Teleosts.</title>
        <authorList>
            <person name="Pickett B.D."/>
        </authorList>
    </citation>
    <scope>NUCLEOTIDE SEQUENCE</scope>
    <source>
        <strain evidence="2">HI-2016</strain>
    </source>
</reference>
<dbReference type="AlphaFoldDB" id="A0A8T2PIK0"/>
<keyword evidence="3" id="KW-1185">Reference proteome</keyword>
<feature type="compositionally biased region" description="Pro residues" evidence="1">
    <location>
        <begin position="25"/>
        <end position="35"/>
    </location>
</feature>